<dbReference type="EMBL" id="AP026867">
    <property type="protein sequence ID" value="BDS15498.1"/>
    <property type="molecule type" value="Genomic_DNA"/>
</dbReference>
<keyword evidence="2" id="KW-1185">Reference proteome</keyword>
<organism evidence="1 2">
    <name type="scientific">Aureispira anguillae</name>
    <dbReference type="NCBI Taxonomy" id="2864201"/>
    <lineage>
        <taxon>Bacteria</taxon>
        <taxon>Pseudomonadati</taxon>
        <taxon>Bacteroidota</taxon>
        <taxon>Saprospiria</taxon>
        <taxon>Saprospirales</taxon>
        <taxon>Saprospiraceae</taxon>
        <taxon>Aureispira</taxon>
    </lineage>
</organism>
<evidence type="ECO:0000313" key="2">
    <source>
        <dbReference type="Proteomes" id="UP001060919"/>
    </source>
</evidence>
<dbReference type="PROSITE" id="PS51257">
    <property type="entry name" value="PROKAR_LIPOPROTEIN"/>
    <property type="match status" value="1"/>
</dbReference>
<reference evidence="1" key="1">
    <citation type="submission" date="2022-09" db="EMBL/GenBank/DDBJ databases">
        <title>Aureispira anguillicida sp. nov., isolated from Leptocephalus of Japanese eel Anguilla japonica.</title>
        <authorList>
            <person name="Yuasa K."/>
            <person name="Mekata T."/>
            <person name="Ikunari K."/>
        </authorList>
    </citation>
    <scope>NUCLEOTIDE SEQUENCE</scope>
    <source>
        <strain evidence="1">EL160426</strain>
    </source>
</reference>
<sequence length="32" mass="3384">MKNTKKILVLLVALVIVVGMTGCKAGCGCPHW</sequence>
<proteinExistence type="predicted"/>
<evidence type="ECO:0000313" key="1">
    <source>
        <dbReference type="EMBL" id="BDS15498.1"/>
    </source>
</evidence>
<dbReference type="Proteomes" id="UP001060919">
    <property type="component" value="Chromosome"/>
</dbReference>
<gene>
    <name evidence="1" type="ORF">AsAng_0062820</name>
</gene>
<accession>A0A915YMF9</accession>
<dbReference type="AlphaFoldDB" id="A0A915YMF9"/>
<protein>
    <submittedName>
        <fullName evidence="1">Uncharacterized protein</fullName>
    </submittedName>
</protein>
<name>A0A915YMF9_9BACT</name>
<dbReference type="KEGG" id="aup:AsAng_0062820"/>